<dbReference type="Pfam" id="PF00881">
    <property type="entry name" value="Nitroreductase"/>
    <property type="match status" value="1"/>
</dbReference>
<dbReference type="PANTHER" id="PTHR43673">
    <property type="entry name" value="NAD(P)H NITROREDUCTASE YDGI-RELATED"/>
    <property type="match status" value="1"/>
</dbReference>
<feature type="domain" description="Nitroreductase" evidence="3">
    <location>
        <begin position="2"/>
        <end position="129"/>
    </location>
</feature>
<comment type="caution">
    <text evidence="4">The sequence shown here is derived from an EMBL/GenBank/DDBJ whole genome shotgun (WGS) entry which is preliminary data.</text>
</comment>
<keyword evidence="2" id="KW-0560">Oxidoreductase</keyword>
<dbReference type="EMBL" id="BARU01016498">
    <property type="protein sequence ID" value="GAH61219.1"/>
    <property type="molecule type" value="Genomic_DNA"/>
</dbReference>
<reference evidence="4" key="1">
    <citation type="journal article" date="2014" name="Front. Microbiol.">
        <title>High frequency of phylogenetically diverse reductive dehalogenase-homologous genes in deep subseafloor sedimentary metagenomes.</title>
        <authorList>
            <person name="Kawai M."/>
            <person name="Futagami T."/>
            <person name="Toyoda A."/>
            <person name="Takaki Y."/>
            <person name="Nishi S."/>
            <person name="Hori S."/>
            <person name="Arai W."/>
            <person name="Tsubouchi T."/>
            <person name="Morono Y."/>
            <person name="Uchiyama I."/>
            <person name="Ito T."/>
            <person name="Fujiyama A."/>
            <person name="Inagaki F."/>
            <person name="Takami H."/>
        </authorList>
    </citation>
    <scope>NUCLEOTIDE SEQUENCE</scope>
    <source>
        <strain evidence="4">Expedition CK06-06</strain>
    </source>
</reference>
<dbReference type="AlphaFoldDB" id="X1I544"/>
<dbReference type="InterPro" id="IPR000415">
    <property type="entry name" value="Nitroreductase-like"/>
</dbReference>
<accession>X1I544</accession>
<organism evidence="4">
    <name type="scientific">marine sediment metagenome</name>
    <dbReference type="NCBI Taxonomy" id="412755"/>
    <lineage>
        <taxon>unclassified sequences</taxon>
        <taxon>metagenomes</taxon>
        <taxon>ecological metagenomes</taxon>
    </lineage>
</organism>
<dbReference type="Gene3D" id="3.40.109.10">
    <property type="entry name" value="NADH Oxidase"/>
    <property type="match status" value="1"/>
</dbReference>
<dbReference type="PANTHER" id="PTHR43673:SF10">
    <property type="entry name" value="NADH DEHYDROGENASE_NAD(P)H NITROREDUCTASE XCC3605-RELATED"/>
    <property type="match status" value="1"/>
</dbReference>
<dbReference type="SUPFAM" id="SSF55469">
    <property type="entry name" value="FMN-dependent nitroreductase-like"/>
    <property type="match status" value="1"/>
</dbReference>
<name>X1I544_9ZZZZ</name>
<evidence type="ECO:0000256" key="2">
    <source>
        <dbReference type="ARBA" id="ARBA00023002"/>
    </source>
</evidence>
<sequence>ANTQCWRFIVVRDDNTKSELADTLSAINPSIEGATNPATDAVRNAPVVIVACAELGKSGYRKDTGEPATDKGDYWYMFDVALAMQNLTLAAHSLGLGTVHVGLFDTKRVTSILDVPDGFCVVEMTPLGYLDQEPGPKPRKELSETIFYDKYGLN</sequence>
<feature type="non-terminal residue" evidence="4">
    <location>
        <position position="1"/>
    </location>
</feature>
<gene>
    <name evidence="4" type="ORF">S03H2_27413</name>
</gene>
<dbReference type="InterPro" id="IPR029479">
    <property type="entry name" value="Nitroreductase"/>
</dbReference>
<evidence type="ECO:0000313" key="4">
    <source>
        <dbReference type="EMBL" id="GAH61219.1"/>
    </source>
</evidence>
<protein>
    <recommendedName>
        <fullName evidence="3">Nitroreductase domain-containing protein</fullName>
    </recommendedName>
</protein>
<evidence type="ECO:0000256" key="1">
    <source>
        <dbReference type="ARBA" id="ARBA00007118"/>
    </source>
</evidence>
<evidence type="ECO:0000259" key="3">
    <source>
        <dbReference type="Pfam" id="PF00881"/>
    </source>
</evidence>
<proteinExistence type="inferred from homology"/>
<dbReference type="GO" id="GO:0016491">
    <property type="term" value="F:oxidoreductase activity"/>
    <property type="evidence" value="ECO:0007669"/>
    <property type="project" value="UniProtKB-KW"/>
</dbReference>
<comment type="similarity">
    <text evidence="1">Belongs to the nitroreductase family.</text>
</comment>